<keyword evidence="3 8" id="KW-0349">Heme</keyword>
<evidence type="ECO:0000256" key="1">
    <source>
        <dbReference type="ARBA" id="ARBA00001971"/>
    </source>
</evidence>
<keyword evidence="7 9" id="KW-0503">Monooxygenase</keyword>
<evidence type="ECO:0000256" key="4">
    <source>
        <dbReference type="ARBA" id="ARBA00022723"/>
    </source>
</evidence>
<dbReference type="CDD" id="cd11062">
    <property type="entry name" value="CYP58-like"/>
    <property type="match status" value="1"/>
</dbReference>
<dbReference type="InterPro" id="IPR002401">
    <property type="entry name" value="Cyt_P450_E_grp-I"/>
</dbReference>
<evidence type="ECO:0000256" key="10">
    <source>
        <dbReference type="SAM" id="Phobius"/>
    </source>
</evidence>
<feature type="transmembrane region" description="Helical" evidence="10">
    <location>
        <begin position="12"/>
        <end position="33"/>
    </location>
</feature>
<dbReference type="SUPFAM" id="SSF48264">
    <property type="entry name" value="Cytochrome P450"/>
    <property type="match status" value="1"/>
</dbReference>
<dbReference type="InterPro" id="IPR036396">
    <property type="entry name" value="Cyt_P450_sf"/>
</dbReference>
<dbReference type="GO" id="GO:0004497">
    <property type="term" value="F:monooxygenase activity"/>
    <property type="evidence" value="ECO:0007669"/>
    <property type="project" value="UniProtKB-KW"/>
</dbReference>
<evidence type="ECO:0000256" key="6">
    <source>
        <dbReference type="ARBA" id="ARBA00023004"/>
    </source>
</evidence>
<comment type="cofactor">
    <cofactor evidence="1 8">
        <name>heme</name>
        <dbReference type="ChEBI" id="CHEBI:30413"/>
    </cofactor>
</comment>
<keyword evidence="4 8" id="KW-0479">Metal-binding</keyword>
<dbReference type="InterPro" id="IPR050121">
    <property type="entry name" value="Cytochrome_P450_monoxygenase"/>
</dbReference>
<comment type="similarity">
    <text evidence="2 9">Belongs to the cytochrome P450 family.</text>
</comment>
<dbReference type="InterPro" id="IPR017972">
    <property type="entry name" value="Cyt_P450_CS"/>
</dbReference>
<keyword evidence="10" id="KW-0472">Membrane</keyword>
<dbReference type="Pfam" id="PF00067">
    <property type="entry name" value="p450"/>
    <property type="match status" value="1"/>
</dbReference>
<keyword evidence="10" id="KW-1133">Transmembrane helix</keyword>
<dbReference type="Proteomes" id="UP000289323">
    <property type="component" value="Unassembled WGS sequence"/>
</dbReference>
<organism evidence="11 12">
    <name type="scientific">Thermothielavioides terrestris</name>
    <dbReference type="NCBI Taxonomy" id="2587410"/>
    <lineage>
        <taxon>Eukaryota</taxon>
        <taxon>Fungi</taxon>
        <taxon>Dikarya</taxon>
        <taxon>Ascomycota</taxon>
        <taxon>Pezizomycotina</taxon>
        <taxon>Sordariomycetes</taxon>
        <taxon>Sordariomycetidae</taxon>
        <taxon>Sordariales</taxon>
        <taxon>Chaetomiaceae</taxon>
        <taxon>Thermothielavioides</taxon>
    </lineage>
</organism>
<protein>
    <submittedName>
        <fullName evidence="11">Bfea4120-ab66-4073-abc9-258264b1134d</fullName>
    </submittedName>
</protein>
<evidence type="ECO:0000313" key="12">
    <source>
        <dbReference type="Proteomes" id="UP000289323"/>
    </source>
</evidence>
<dbReference type="GO" id="GO:0016705">
    <property type="term" value="F:oxidoreductase activity, acting on paired donors, with incorporation or reduction of molecular oxygen"/>
    <property type="evidence" value="ECO:0007669"/>
    <property type="project" value="InterPro"/>
</dbReference>
<keyword evidence="5 9" id="KW-0560">Oxidoreductase</keyword>
<accession>A0A446B5B8</accession>
<dbReference type="InterPro" id="IPR001128">
    <property type="entry name" value="Cyt_P450"/>
</dbReference>
<dbReference type="EMBL" id="OUUZ01000001">
    <property type="protein sequence ID" value="SPQ17703.1"/>
    <property type="molecule type" value="Genomic_DNA"/>
</dbReference>
<proteinExistence type="inferred from homology"/>
<keyword evidence="6 8" id="KW-0408">Iron</keyword>
<dbReference type="Gene3D" id="1.10.630.10">
    <property type="entry name" value="Cytochrome P450"/>
    <property type="match status" value="1"/>
</dbReference>
<evidence type="ECO:0000256" key="8">
    <source>
        <dbReference type="PIRSR" id="PIRSR602401-1"/>
    </source>
</evidence>
<feature type="binding site" description="axial binding residue" evidence="8">
    <location>
        <position position="449"/>
    </location>
    <ligand>
        <name>heme</name>
        <dbReference type="ChEBI" id="CHEBI:30413"/>
    </ligand>
    <ligandPart>
        <name>Fe</name>
        <dbReference type="ChEBI" id="CHEBI:18248"/>
    </ligandPart>
</feature>
<evidence type="ECO:0000313" key="11">
    <source>
        <dbReference type="EMBL" id="SPQ17703.1"/>
    </source>
</evidence>
<evidence type="ECO:0000256" key="3">
    <source>
        <dbReference type="ARBA" id="ARBA00022617"/>
    </source>
</evidence>
<dbReference type="PROSITE" id="PS00086">
    <property type="entry name" value="CYTOCHROME_P450"/>
    <property type="match status" value="1"/>
</dbReference>
<name>A0A446B5B8_9PEZI</name>
<dbReference type="PRINTS" id="PR00463">
    <property type="entry name" value="EP450I"/>
</dbReference>
<sequence length="514" mass="57236">MALLYVASGFSWSHVAGVVVLYYVLLACYRLWLHPLAGFPGPRLAAISRWYEGYYDLVLGGKYTLKIRDLHKRYGPIIRISPHELHVSDPAFYDTIYRMNGRWDKYAWTYDATGVPKSTVFTVDHDAHKARRAALAPLFSKAKIAARQDLIHKNVDRLCQRISDLGAKTFDLGAAISALARDTANEFVLGNEYGELNAEDFNVALSIAALGAGAIWRTTKFIRWFGPALRSIPPAWAMKRGDEGTRSFFRTRQRYERDTREVLAAATSPNSESKLQNTLVHAIVNSDLPASEKTYQRVCDEVTTVAVAGFESTASALRLILYHVFSSDTILQRLRRELASAAAAAGSSEPIPLKTLEQLPYLTSVLMEGLRLSPGIATRTARITDKDLVYGSWRIPAGTPVGMTTLLMHTDEQNFPEPMRFDPDRWVDPRDRRAAEKAYAPFSRGTRICLGMHLAWAEMYLVVAALVQRFNFTFEGVTAADFEFQADNFGISTRAGCHLIAKASPAEIGVVDTA</sequence>
<keyword evidence="10" id="KW-0812">Transmembrane</keyword>
<evidence type="ECO:0000256" key="9">
    <source>
        <dbReference type="RuleBase" id="RU000461"/>
    </source>
</evidence>
<dbReference type="PANTHER" id="PTHR24305:SF157">
    <property type="entry name" value="N-ACETYLTRYPTOPHAN 6-HYDROXYLASE IVOC-RELATED"/>
    <property type="match status" value="1"/>
</dbReference>
<gene>
    <name evidence="11" type="ORF">TT172_LOCUS122</name>
</gene>
<evidence type="ECO:0000256" key="2">
    <source>
        <dbReference type="ARBA" id="ARBA00010617"/>
    </source>
</evidence>
<reference evidence="11 12" key="1">
    <citation type="submission" date="2018-04" db="EMBL/GenBank/DDBJ databases">
        <authorList>
            <person name="Huttner S."/>
            <person name="Dainat J."/>
        </authorList>
    </citation>
    <scope>NUCLEOTIDE SEQUENCE [LARGE SCALE GENOMIC DNA]</scope>
</reference>
<evidence type="ECO:0000256" key="7">
    <source>
        <dbReference type="ARBA" id="ARBA00023033"/>
    </source>
</evidence>
<dbReference type="PRINTS" id="PR00385">
    <property type="entry name" value="P450"/>
</dbReference>
<dbReference type="GO" id="GO:0020037">
    <property type="term" value="F:heme binding"/>
    <property type="evidence" value="ECO:0007669"/>
    <property type="project" value="InterPro"/>
</dbReference>
<dbReference type="AlphaFoldDB" id="A0A446B5B8"/>
<dbReference type="GO" id="GO:0005506">
    <property type="term" value="F:iron ion binding"/>
    <property type="evidence" value="ECO:0007669"/>
    <property type="project" value="InterPro"/>
</dbReference>
<evidence type="ECO:0000256" key="5">
    <source>
        <dbReference type="ARBA" id="ARBA00023002"/>
    </source>
</evidence>
<dbReference type="PANTHER" id="PTHR24305">
    <property type="entry name" value="CYTOCHROME P450"/>
    <property type="match status" value="1"/>
</dbReference>